<name>A0A0E9N7F7_9BACT</name>
<protein>
    <submittedName>
        <fullName evidence="8">Putative acyltransferase</fullName>
    </submittedName>
</protein>
<keyword evidence="5 7" id="KW-0472">Membrane</keyword>
<evidence type="ECO:0000256" key="4">
    <source>
        <dbReference type="ARBA" id="ARBA00022679"/>
    </source>
</evidence>
<dbReference type="PANTHER" id="PTHR30606">
    <property type="entry name" value="LIPID A BIOSYNTHESIS LAUROYL ACYLTRANSFERASE"/>
    <property type="match status" value="1"/>
</dbReference>
<dbReference type="AlphaFoldDB" id="A0A0E9N7F7"/>
<evidence type="ECO:0000313" key="9">
    <source>
        <dbReference type="Proteomes" id="UP000033121"/>
    </source>
</evidence>
<dbReference type="OrthoDB" id="9801955at2"/>
<dbReference type="PANTHER" id="PTHR30606:SF10">
    <property type="entry name" value="PHOSPHATIDYLINOSITOL MANNOSIDE ACYLTRANSFERASE"/>
    <property type="match status" value="1"/>
</dbReference>
<dbReference type="Proteomes" id="UP000033121">
    <property type="component" value="Unassembled WGS sequence"/>
</dbReference>
<dbReference type="InterPro" id="IPR004960">
    <property type="entry name" value="LipA_acyltrans"/>
</dbReference>
<evidence type="ECO:0000256" key="2">
    <source>
        <dbReference type="ARBA" id="ARBA00022475"/>
    </source>
</evidence>
<gene>
    <name evidence="8" type="ORF">FPE01S_04_05290</name>
</gene>
<comment type="caution">
    <text evidence="8">The sequence shown here is derived from an EMBL/GenBank/DDBJ whole genome shotgun (WGS) entry which is preliminary data.</text>
</comment>
<dbReference type="RefSeq" id="WP_046371226.1">
    <property type="nucleotide sequence ID" value="NZ_BBWV01000004.1"/>
</dbReference>
<keyword evidence="7" id="KW-0812">Transmembrane</keyword>
<dbReference type="GO" id="GO:0016746">
    <property type="term" value="F:acyltransferase activity"/>
    <property type="evidence" value="ECO:0007669"/>
    <property type="project" value="UniProtKB-KW"/>
</dbReference>
<comment type="subcellular location">
    <subcellularLocation>
        <location evidence="1">Cell inner membrane</location>
    </subcellularLocation>
</comment>
<organism evidence="8 9">
    <name type="scientific">Flavihumibacter petaseus NBRC 106054</name>
    <dbReference type="NCBI Taxonomy" id="1220578"/>
    <lineage>
        <taxon>Bacteria</taxon>
        <taxon>Pseudomonadati</taxon>
        <taxon>Bacteroidota</taxon>
        <taxon>Chitinophagia</taxon>
        <taxon>Chitinophagales</taxon>
        <taxon>Chitinophagaceae</taxon>
        <taxon>Flavihumibacter</taxon>
    </lineage>
</organism>
<keyword evidence="2" id="KW-1003">Cell membrane</keyword>
<dbReference type="Pfam" id="PF03279">
    <property type="entry name" value="Lip_A_acyltrans"/>
    <property type="match status" value="1"/>
</dbReference>
<evidence type="ECO:0000313" key="8">
    <source>
        <dbReference type="EMBL" id="GAO45285.1"/>
    </source>
</evidence>
<sequence length="300" mass="34930">MYYIVYGLLYAVSLLPLWLLYGIGDLIRVLLFRVFGYRRNVVRGNLAIAFPEKSAAEREKIRSDFEHQFVDTFIETIKLFSAGKGFIMNRVTGNFHVLNELYNGGLVRAQVHMGHNFNWEMLNLAYPYYFRYTLLAVYMPLQNKVMNRVFLKLRSRTGNVMLPATDMRKAMLPHRSSHFLVGLVADQVPGNMDKAWWLNFFGVPTPFVSGPEKGAAAGNLPVIFAHAYRVRRGHYYLYLEVASEAPHDLPKGTLTRQYRDFLERVMRENPGGWLWSHRRWKKKWDSAYTAQWIDNTPPPL</sequence>
<evidence type="ECO:0000256" key="7">
    <source>
        <dbReference type="SAM" id="Phobius"/>
    </source>
</evidence>
<keyword evidence="4 8" id="KW-0808">Transferase</keyword>
<evidence type="ECO:0000256" key="3">
    <source>
        <dbReference type="ARBA" id="ARBA00022519"/>
    </source>
</evidence>
<keyword evidence="3" id="KW-0997">Cell inner membrane</keyword>
<evidence type="ECO:0000256" key="1">
    <source>
        <dbReference type="ARBA" id="ARBA00004533"/>
    </source>
</evidence>
<proteinExistence type="predicted"/>
<dbReference type="GO" id="GO:0009247">
    <property type="term" value="P:glycolipid biosynthetic process"/>
    <property type="evidence" value="ECO:0007669"/>
    <property type="project" value="UniProtKB-ARBA"/>
</dbReference>
<dbReference type="GO" id="GO:0005886">
    <property type="term" value="C:plasma membrane"/>
    <property type="evidence" value="ECO:0007669"/>
    <property type="project" value="UniProtKB-SubCell"/>
</dbReference>
<reference evidence="8 9" key="1">
    <citation type="submission" date="2015-04" db="EMBL/GenBank/DDBJ databases">
        <title>Whole genome shotgun sequence of Flavihumibacter petaseus NBRC 106054.</title>
        <authorList>
            <person name="Miyazawa S."/>
            <person name="Hosoyama A."/>
            <person name="Hashimoto M."/>
            <person name="Noguchi M."/>
            <person name="Tsuchikane K."/>
            <person name="Ohji S."/>
            <person name="Yamazoe A."/>
            <person name="Ichikawa N."/>
            <person name="Kimura A."/>
            <person name="Fujita N."/>
        </authorList>
    </citation>
    <scope>NUCLEOTIDE SEQUENCE [LARGE SCALE GENOMIC DNA]</scope>
    <source>
        <strain evidence="8 9">NBRC 106054</strain>
    </source>
</reference>
<feature type="transmembrane region" description="Helical" evidence="7">
    <location>
        <begin position="6"/>
        <end position="31"/>
    </location>
</feature>
<dbReference type="STRING" id="1220578.FPE01S_04_05290"/>
<keyword evidence="6 8" id="KW-0012">Acyltransferase</keyword>
<dbReference type="CDD" id="cd07984">
    <property type="entry name" value="LPLAT_LABLAT-like"/>
    <property type="match status" value="1"/>
</dbReference>
<keyword evidence="7" id="KW-1133">Transmembrane helix</keyword>
<dbReference type="EMBL" id="BBWV01000004">
    <property type="protein sequence ID" value="GAO45285.1"/>
    <property type="molecule type" value="Genomic_DNA"/>
</dbReference>
<accession>A0A0E9N7F7</accession>
<keyword evidence="9" id="KW-1185">Reference proteome</keyword>
<evidence type="ECO:0000256" key="5">
    <source>
        <dbReference type="ARBA" id="ARBA00023136"/>
    </source>
</evidence>
<evidence type="ECO:0000256" key="6">
    <source>
        <dbReference type="ARBA" id="ARBA00023315"/>
    </source>
</evidence>